<keyword evidence="6 13" id="KW-0732">Signal</keyword>
<dbReference type="InterPro" id="IPR036942">
    <property type="entry name" value="Beta-barrel_TonB_sf"/>
</dbReference>
<dbReference type="InterPro" id="IPR012910">
    <property type="entry name" value="Plug_dom"/>
</dbReference>
<evidence type="ECO:0000256" key="3">
    <source>
        <dbReference type="ARBA" id="ARBA00022448"/>
    </source>
</evidence>
<evidence type="ECO:0000256" key="8">
    <source>
        <dbReference type="ARBA" id="ARBA00023136"/>
    </source>
</evidence>
<dbReference type="GO" id="GO:0044718">
    <property type="term" value="P:siderophore transmembrane transport"/>
    <property type="evidence" value="ECO:0007669"/>
    <property type="project" value="TreeGrafter"/>
</dbReference>
<organism evidence="16 17">
    <name type="scientific">Kingella potus</name>
    <dbReference type="NCBI Taxonomy" id="265175"/>
    <lineage>
        <taxon>Bacteria</taxon>
        <taxon>Pseudomonadati</taxon>
        <taxon>Pseudomonadota</taxon>
        <taxon>Betaproteobacteria</taxon>
        <taxon>Neisseriales</taxon>
        <taxon>Neisseriaceae</taxon>
        <taxon>Kingella</taxon>
    </lineage>
</organism>
<evidence type="ECO:0000256" key="1">
    <source>
        <dbReference type="ARBA" id="ARBA00004571"/>
    </source>
</evidence>
<evidence type="ECO:0000313" key="17">
    <source>
        <dbReference type="Proteomes" id="UP000254293"/>
    </source>
</evidence>
<dbReference type="Proteomes" id="UP000254293">
    <property type="component" value="Unassembled WGS sequence"/>
</dbReference>
<keyword evidence="3 11" id="KW-0813">Transport</keyword>
<dbReference type="EMBL" id="UGJJ01000003">
    <property type="protein sequence ID" value="STR03135.1"/>
    <property type="molecule type" value="Genomic_DNA"/>
</dbReference>
<dbReference type="AlphaFoldDB" id="A0A377R6E4"/>
<keyword evidence="17" id="KW-1185">Reference proteome</keyword>
<dbReference type="Gene3D" id="2.170.130.10">
    <property type="entry name" value="TonB-dependent receptor, plug domain"/>
    <property type="match status" value="1"/>
</dbReference>
<dbReference type="PROSITE" id="PS52016">
    <property type="entry name" value="TONB_DEPENDENT_REC_3"/>
    <property type="match status" value="1"/>
</dbReference>
<comment type="similarity">
    <text evidence="2 11 12">Belongs to the TonB-dependent receptor family.</text>
</comment>
<dbReference type="OrthoDB" id="9764669at2"/>
<feature type="domain" description="TonB-dependent receptor-like beta-barrel" evidence="14">
    <location>
        <begin position="252"/>
        <end position="695"/>
    </location>
</feature>
<dbReference type="PANTHER" id="PTHR30069:SF29">
    <property type="entry name" value="HEMOGLOBIN AND HEMOGLOBIN-HAPTOGLOBIN-BINDING PROTEIN 1-RELATED"/>
    <property type="match status" value="1"/>
</dbReference>
<dbReference type="SUPFAM" id="SSF56935">
    <property type="entry name" value="Porins"/>
    <property type="match status" value="1"/>
</dbReference>
<dbReference type="InterPro" id="IPR011276">
    <property type="entry name" value="TonB_haem/Hb_rcpt"/>
</dbReference>
<keyword evidence="4 11" id="KW-1134">Transmembrane beta strand</keyword>
<keyword evidence="5 11" id="KW-0812">Transmembrane</keyword>
<keyword evidence="9 16" id="KW-0675">Receptor</keyword>
<dbReference type="InterPro" id="IPR037066">
    <property type="entry name" value="Plug_dom_sf"/>
</dbReference>
<dbReference type="Gene3D" id="2.40.170.20">
    <property type="entry name" value="TonB-dependent receptor, beta-barrel domain"/>
    <property type="match status" value="1"/>
</dbReference>
<evidence type="ECO:0000313" key="16">
    <source>
        <dbReference type="EMBL" id="STR03135.1"/>
    </source>
</evidence>
<name>A0A377R6E4_9NEIS</name>
<protein>
    <submittedName>
        <fullName evidence="16">Colicin I receptor</fullName>
    </submittedName>
</protein>
<dbReference type="InterPro" id="IPR039426">
    <property type="entry name" value="TonB-dep_rcpt-like"/>
</dbReference>
<reference evidence="16 17" key="1">
    <citation type="submission" date="2018-06" db="EMBL/GenBank/DDBJ databases">
        <authorList>
            <consortium name="Pathogen Informatics"/>
            <person name="Doyle S."/>
        </authorList>
    </citation>
    <scope>NUCLEOTIDE SEQUENCE [LARGE SCALE GENOMIC DNA]</scope>
    <source>
        <strain evidence="16 17">NCTC13336</strain>
    </source>
</reference>
<dbReference type="InterPro" id="IPR000531">
    <property type="entry name" value="Beta-barrel_TonB"/>
</dbReference>
<evidence type="ECO:0000259" key="14">
    <source>
        <dbReference type="Pfam" id="PF00593"/>
    </source>
</evidence>
<evidence type="ECO:0000256" key="5">
    <source>
        <dbReference type="ARBA" id="ARBA00022692"/>
    </source>
</evidence>
<dbReference type="NCBIfam" id="TIGR01785">
    <property type="entry name" value="TonB-hemin"/>
    <property type="match status" value="1"/>
</dbReference>
<keyword evidence="7 12" id="KW-0798">TonB box</keyword>
<evidence type="ECO:0000256" key="9">
    <source>
        <dbReference type="ARBA" id="ARBA00023170"/>
    </source>
</evidence>
<dbReference type="PANTHER" id="PTHR30069">
    <property type="entry name" value="TONB-DEPENDENT OUTER MEMBRANE RECEPTOR"/>
    <property type="match status" value="1"/>
</dbReference>
<feature type="domain" description="TonB-dependent receptor plug" evidence="15">
    <location>
        <begin position="46"/>
        <end position="155"/>
    </location>
</feature>
<evidence type="ECO:0000259" key="15">
    <source>
        <dbReference type="Pfam" id="PF07715"/>
    </source>
</evidence>
<dbReference type="InterPro" id="IPR010949">
    <property type="entry name" value="TonB_Hb/transfer/lactofer_rcpt"/>
</dbReference>
<dbReference type="NCBIfam" id="TIGR01786">
    <property type="entry name" value="TonB-hemlactrns"/>
    <property type="match status" value="1"/>
</dbReference>
<evidence type="ECO:0000256" key="2">
    <source>
        <dbReference type="ARBA" id="ARBA00009810"/>
    </source>
</evidence>
<evidence type="ECO:0000256" key="7">
    <source>
        <dbReference type="ARBA" id="ARBA00023077"/>
    </source>
</evidence>
<comment type="subcellular location">
    <subcellularLocation>
        <location evidence="1 11">Cell outer membrane</location>
        <topology evidence="1 11">Multi-pass membrane protein</topology>
    </subcellularLocation>
</comment>
<dbReference type="GO" id="GO:0015232">
    <property type="term" value="F:heme transmembrane transporter activity"/>
    <property type="evidence" value="ECO:0007669"/>
    <property type="project" value="InterPro"/>
</dbReference>
<dbReference type="RefSeq" id="WP_115309038.1">
    <property type="nucleotide sequence ID" value="NZ_UGJJ01000003.1"/>
</dbReference>
<evidence type="ECO:0000256" key="6">
    <source>
        <dbReference type="ARBA" id="ARBA00022729"/>
    </source>
</evidence>
<dbReference type="Pfam" id="PF07715">
    <property type="entry name" value="Plug"/>
    <property type="match status" value="1"/>
</dbReference>
<evidence type="ECO:0000256" key="4">
    <source>
        <dbReference type="ARBA" id="ARBA00022452"/>
    </source>
</evidence>
<sequence length="733" mass="80147">MKPKILACAVAALFSPALYAADAAESDALETVVVTADRNAQTLDKAAPNVSVIGRQTLNRAAASNIDDIVLYEPGVEAPSDNNRRGHAGVSIRGIGGNRILMMVDGVRIPEAYEGGGTNGAISGRDMVEPDTLKQTDIVKGPYSALYGSDALGGVVNMVTYSPRDFVDADKRGHFGLKYGWRSRDNSHGATASFAGFHENAEGLLMITRRQGHETENMGANESYTTARTASNPQKNKAYNILAKGSVGNANHRFETLYELFRRKNDTVLANGLGSSVRGPVTTATTLNEAYDRIRRERIAAGYRYTGEGRLKEADISLYRQKMKSDDDAITSSVSTRGGRTTADSTRYSDYGFEQTIRGITSRGVWDLQTGAIRHTIVAGAEYKHTETARPRDSLTVDNLTGATSKIYAGSTFPNKTFPDSRRKTFSLYAQDSLTFGNGIILTPALRYEKDKLDTKVDEAYRNANPNSANMPKFSDSALTPSLRLSVPVGSRFTGFATYSQGFRTPPFDSATMAFANTTYGYAVVPNPNLKSERSNSFELGMKFKNERAKAQLTAFYNRYKNFIGQTHIGTAIIGGRPILQYQYQNLDRVRTYGLEAAAAYKIGGGWQANASVAWMRGKQADGRPLDSAYPLNGVIGIDYAQEKWGAGTKLRWATKQNRTSSSTIFQTPGYGVWDTGVWYKPVKNVELSANIYNIGDKKYWQHADVAGLQSSALNDTYTDSGRNFAIGAHIKF</sequence>
<dbReference type="GO" id="GO:0009279">
    <property type="term" value="C:cell outer membrane"/>
    <property type="evidence" value="ECO:0007669"/>
    <property type="project" value="UniProtKB-SubCell"/>
</dbReference>
<proteinExistence type="inferred from homology"/>
<evidence type="ECO:0000256" key="12">
    <source>
        <dbReference type="RuleBase" id="RU003357"/>
    </source>
</evidence>
<accession>A0A377R6E4</accession>
<feature type="chain" id="PRO_5016690251" evidence="13">
    <location>
        <begin position="21"/>
        <end position="733"/>
    </location>
</feature>
<evidence type="ECO:0000256" key="13">
    <source>
        <dbReference type="SAM" id="SignalP"/>
    </source>
</evidence>
<evidence type="ECO:0000256" key="10">
    <source>
        <dbReference type="ARBA" id="ARBA00023237"/>
    </source>
</evidence>
<gene>
    <name evidence="16" type="primary">cirA</name>
    <name evidence="16" type="ORF">NCTC13336_02030</name>
</gene>
<dbReference type="Pfam" id="PF00593">
    <property type="entry name" value="TonB_dep_Rec_b-barrel"/>
    <property type="match status" value="1"/>
</dbReference>
<dbReference type="CDD" id="cd01347">
    <property type="entry name" value="ligand_gated_channel"/>
    <property type="match status" value="1"/>
</dbReference>
<feature type="signal peptide" evidence="13">
    <location>
        <begin position="1"/>
        <end position="20"/>
    </location>
</feature>
<keyword evidence="10 11" id="KW-0998">Cell outer membrane</keyword>
<keyword evidence="8 11" id="KW-0472">Membrane</keyword>
<evidence type="ECO:0000256" key="11">
    <source>
        <dbReference type="PROSITE-ProRule" id="PRU01360"/>
    </source>
</evidence>
<dbReference type="GO" id="GO:0015344">
    <property type="term" value="F:siderophore uptake transmembrane transporter activity"/>
    <property type="evidence" value="ECO:0007669"/>
    <property type="project" value="TreeGrafter"/>
</dbReference>